<dbReference type="SMART" id="SM00233">
    <property type="entry name" value="PH"/>
    <property type="match status" value="1"/>
</dbReference>
<feature type="compositionally biased region" description="Polar residues" evidence="3">
    <location>
        <begin position="206"/>
        <end position="238"/>
    </location>
</feature>
<dbReference type="PROSITE" id="PS50010">
    <property type="entry name" value="DH_2"/>
    <property type="match status" value="1"/>
</dbReference>
<dbReference type="EMBL" id="MBFU01000164">
    <property type="protein sequence ID" value="PWA01510.1"/>
    <property type="molecule type" value="Genomic_DNA"/>
</dbReference>
<accession>A0A2U1J8T6</accession>
<dbReference type="PANTHER" id="PTHR46572">
    <property type="entry name" value="RHO1 GDP-GTP EXCHANGE PROTEIN 1-RELATED"/>
    <property type="match status" value="1"/>
</dbReference>
<feature type="region of interest" description="Disordered" evidence="3">
    <location>
        <begin position="1"/>
        <end position="67"/>
    </location>
</feature>
<feature type="compositionally biased region" description="Polar residues" evidence="3">
    <location>
        <begin position="465"/>
        <end position="481"/>
    </location>
</feature>
<feature type="compositionally biased region" description="Polar residues" evidence="3">
    <location>
        <begin position="504"/>
        <end position="535"/>
    </location>
</feature>
<dbReference type="InterPro" id="IPR052233">
    <property type="entry name" value="Rho-type_GEFs"/>
</dbReference>
<evidence type="ECO:0008006" key="9">
    <source>
        <dbReference type="Google" id="ProtNLM"/>
    </source>
</evidence>
<dbReference type="PROSITE" id="PS50219">
    <property type="entry name" value="CNH"/>
    <property type="match status" value="1"/>
</dbReference>
<dbReference type="Gene3D" id="1.20.900.10">
    <property type="entry name" value="Dbl homology (DH) domain"/>
    <property type="match status" value="1"/>
</dbReference>
<keyword evidence="1" id="KW-0597">Phosphoprotein</keyword>
<feature type="compositionally biased region" description="Polar residues" evidence="3">
    <location>
        <begin position="440"/>
        <end position="458"/>
    </location>
</feature>
<evidence type="ECO:0000256" key="2">
    <source>
        <dbReference type="ARBA" id="ARBA00022658"/>
    </source>
</evidence>
<feature type="compositionally biased region" description="Low complexity" evidence="3">
    <location>
        <begin position="1109"/>
        <end position="1126"/>
    </location>
</feature>
<dbReference type="PANTHER" id="PTHR46572:SF1">
    <property type="entry name" value="RHO1 GUANINE NUCLEOTIDE EXCHANGE FACTOR TUS1"/>
    <property type="match status" value="1"/>
</dbReference>
<feature type="compositionally biased region" description="Basic and acidic residues" evidence="3">
    <location>
        <begin position="636"/>
        <end position="645"/>
    </location>
</feature>
<dbReference type="Pfam" id="PF15405">
    <property type="entry name" value="PH_5"/>
    <property type="match status" value="1"/>
</dbReference>
<evidence type="ECO:0000259" key="6">
    <source>
        <dbReference type="PROSITE" id="PS50219"/>
    </source>
</evidence>
<feature type="region of interest" description="Disordered" evidence="3">
    <location>
        <begin position="440"/>
        <end position="537"/>
    </location>
</feature>
<dbReference type="CDD" id="cd00160">
    <property type="entry name" value="RhoGEF"/>
    <property type="match status" value="1"/>
</dbReference>
<dbReference type="Pfam" id="PF00780">
    <property type="entry name" value="CNH"/>
    <property type="match status" value="2"/>
</dbReference>
<name>A0A2U1J8T6_SMIAN</name>
<feature type="region of interest" description="Disordered" evidence="3">
    <location>
        <begin position="202"/>
        <end position="269"/>
    </location>
</feature>
<feature type="compositionally biased region" description="Polar residues" evidence="3">
    <location>
        <begin position="249"/>
        <end position="266"/>
    </location>
</feature>
<dbReference type="Gene3D" id="2.30.29.30">
    <property type="entry name" value="Pleckstrin-homology domain (PH domain)/Phosphotyrosine-binding domain (PTB)"/>
    <property type="match status" value="1"/>
</dbReference>
<dbReference type="SMART" id="SM00036">
    <property type="entry name" value="CNH"/>
    <property type="match status" value="1"/>
</dbReference>
<gene>
    <name evidence="7" type="ORF">BB558_002394</name>
</gene>
<feature type="region of interest" description="Disordered" evidence="3">
    <location>
        <begin position="1083"/>
        <end position="1102"/>
    </location>
</feature>
<keyword evidence="8" id="KW-1185">Reference proteome</keyword>
<evidence type="ECO:0000313" key="7">
    <source>
        <dbReference type="EMBL" id="PWA01510.1"/>
    </source>
</evidence>
<feature type="domain" description="CNH" evidence="6">
    <location>
        <begin position="1203"/>
        <end position="1618"/>
    </location>
</feature>
<dbReference type="SMART" id="SM00325">
    <property type="entry name" value="RhoGEF"/>
    <property type="match status" value="1"/>
</dbReference>
<feature type="compositionally biased region" description="Polar residues" evidence="3">
    <location>
        <begin position="367"/>
        <end position="376"/>
    </location>
</feature>
<dbReference type="PROSITE" id="PS50003">
    <property type="entry name" value="PH_DOMAIN"/>
    <property type="match status" value="1"/>
</dbReference>
<sequence length="1680" mass="191006">MNRQQTNKHYEDFSISYNNPKNKPNTSGYVQPTNTNVYHQNLQPQPNYHYPNKHTSNTNYPPNDVYSQQFQPQNHNLRKIQSSDLYPSQNHPENIPDYQKIMPSDYQRQNLNPNATRRPRDLENLREMSIRNNIPSESAYYKNATQNRTPSTVAGINPQPTGYRQQKYQEPGENIYKSNSLGEYRSYMKNSNDLHYQEKQSPYYDNRTTSPNFDHTQTQKPQYGNQPHKQNQGTSNGFNKDEEYPPYEYNNTNTFSNQPINSQHPHQQYDRQYTGYRAGTRPYQSSQLPENPEQGRYRTPQTQATGLYNDDATTQIPPSQYRKQKYQENFVHDNYLWNNKTLAHDSPEIYPNNDYKMKRLNNVWGTDSNEQSVEENQLSDDSFEDQNHQKISGDTVQGKNYTNSFNTNNNDIYDRYNRVETTRDNTTNFTPIKYLSKQSNIQSEIPKSPKSYENSSHFPNHKTDVNSINSEYFRSNKSLESSYPDRPRRQLPKLPAIKGKNKSEYSVQNDKQGNSYKNENVTKYTENKSSPYQGNGSAGYNMEHKMEVPFNSFGISISDRYGQGKSSLKYKNSVIVHELKENDPNHMATQQRQNLHWNQENSDHENQINQRNYSDPQINSNYETRSEDEDSTNSDYDTHQESVHTKKYPESIKEGINHNNSLKLLPTAKSTYFNKDQMLAKEALVLETQLQHMKVSRDSLKVSNLKLKAIQDIIGNGYKEADIYEGKTVDIESLECYSPTCSKDSPCYSPTCSHNTVDLKSTLLLKSEAKKPQKLWIQGVPKEISEKLPKQEITRQELIYEVVQTEREYVSDLLVLQQVFRNGLLVKNIIPQTKLKLFVEAVFKNLDELISANSKILEELERRHNLSYVCEKIGDIFLNNISSLDCYVEYGANQPFSKYVLDGELQTNKALFNYIKEAERNPLCRKLPIQSFLGRPSSRLARYPLLFEAILKRTPEGHPDRNDLRECVEGIRKILAVINVETGKLSNKLKLITINQKLLCSVAHKNDLDLLNEKRNMVRTGVLRKKPGVGEEIQAMLLDHMLIFCKERKIQNEQSELILLHPPIPLLLLTLSYTSSEFEKAKPPISMSRSTGTNDSNFVNSAGGSNSFANNSGFPAAQQPQITPAPLSGDVVKYTDSGDKGKTGFSMTITHLGRHGGTYVLYASSVAERSDWIQNIEQQQKLNLSETKQIFEVVKIAPPFPISKKVNCATFFDEGKCILLGTDNGLVAGFVGKMNSFIKLKCIDHDRIVQVEILEKHGCLLLLCDKDRNVVSYPLDVITGYMGLKKIDNNNKTARGEKLGTHVNFFKFGACMNLDILCIVKNNSLRSQSIINIFRPSRLQVTPASSDMLGHRTAGHKLAKLVKPINKKLHNFWKVYRDCYIAAESFSIFFLQSKLCIGCDRGFEIVDLSSMLTQSLLDPADQSLSFVHRKRDNSIYVPTISRESLSPANIKGGSGNTMNLSVNTAPGYMRTSNAGNTSPSFYSTSANTMPTASSASVMGIGGGASGSITGSELQKNTTKQIDETINPIRPISLFRVQNGEFLLCYSDFGFFVNRHGQRARKQFIIHWESNPTNFVYLYPYIMAIDNSFIEIRNIETSELVQIMSFGSNITYLSNLYSTNANGIALVGCENKMVLEPNNAVQSSSVLGGGYGAGFQQNDFSLPINMMGAGITTSQSVTNKV</sequence>
<evidence type="ECO:0000259" key="5">
    <source>
        <dbReference type="PROSITE" id="PS50010"/>
    </source>
</evidence>
<dbReference type="InterPro" id="IPR011993">
    <property type="entry name" value="PH-like_dom_sf"/>
</dbReference>
<keyword evidence="2" id="KW-0344">Guanine-nucleotide releasing factor</keyword>
<evidence type="ECO:0000313" key="8">
    <source>
        <dbReference type="Proteomes" id="UP000245591"/>
    </source>
</evidence>
<evidence type="ECO:0000259" key="4">
    <source>
        <dbReference type="PROSITE" id="PS50003"/>
    </source>
</evidence>
<dbReference type="GO" id="GO:0005085">
    <property type="term" value="F:guanyl-nucleotide exchange factor activity"/>
    <property type="evidence" value="ECO:0007669"/>
    <property type="project" value="UniProtKB-KW"/>
</dbReference>
<dbReference type="InterPro" id="IPR035899">
    <property type="entry name" value="DBL_dom_sf"/>
</dbReference>
<feature type="region of interest" description="Disordered" evidence="3">
    <location>
        <begin position="139"/>
        <end position="176"/>
    </location>
</feature>
<feature type="compositionally biased region" description="Polar residues" evidence="3">
    <location>
        <begin position="1087"/>
        <end position="1099"/>
    </location>
</feature>
<protein>
    <recommendedName>
        <fullName evidence="9">CNH domain-containing protein</fullName>
    </recommendedName>
</protein>
<dbReference type="InterPro" id="IPR041675">
    <property type="entry name" value="PH_5"/>
</dbReference>
<feature type="domain" description="PH" evidence="4">
    <location>
        <begin position="1016"/>
        <end position="1181"/>
    </location>
</feature>
<dbReference type="SUPFAM" id="SSF48065">
    <property type="entry name" value="DBL homology domain (DH-domain)"/>
    <property type="match status" value="1"/>
</dbReference>
<feature type="compositionally biased region" description="Polar residues" evidence="3">
    <location>
        <begin position="15"/>
        <end position="46"/>
    </location>
</feature>
<feature type="compositionally biased region" description="Polar residues" evidence="3">
    <location>
        <begin position="143"/>
        <end position="168"/>
    </location>
</feature>
<feature type="region of interest" description="Disordered" evidence="3">
    <location>
        <begin position="601"/>
        <end position="645"/>
    </location>
</feature>
<feature type="domain" description="DH" evidence="5">
    <location>
        <begin position="794"/>
        <end position="981"/>
    </location>
</feature>
<feature type="compositionally biased region" description="Polar residues" evidence="3">
    <location>
        <begin position="53"/>
        <end position="67"/>
    </location>
</feature>
<reference evidence="7 8" key="1">
    <citation type="journal article" date="2018" name="MBio">
        <title>Comparative Genomics Reveals the Core Gene Toolbox for the Fungus-Insect Symbiosis.</title>
        <authorList>
            <person name="Wang Y."/>
            <person name="Stata M."/>
            <person name="Wang W."/>
            <person name="Stajich J.E."/>
            <person name="White M.M."/>
            <person name="Moncalvo J.M."/>
        </authorList>
    </citation>
    <scope>NUCLEOTIDE SEQUENCE [LARGE SCALE GENOMIC DNA]</scope>
    <source>
        <strain evidence="7 8">AUS-126-30</strain>
    </source>
</reference>
<evidence type="ECO:0000256" key="1">
    <source>
        <dbReference type="ARBA" id="ARBA00022553"/>
    </source>
</evidence>
<feature type="region of interest" description="Disordered" evidence="3">
    <location>
        <begin position="1109"/>
        <end position="1130"/>
    </location>
</feature>
<dbReference type="InterPro" id="IPR000219">
    <property type="entry name" value="DH_dom"/>
</dbReference>
<dbReference type="InterPro" id="IPR001849">
    <property type="entry name" value="PH_domain"/>
</dbReference>
<dbReference type="InterPro" id="IPR001180">
    <property type="entry name" value="CNH_dom"/>
</dbReference>
<organism evidence="7 8">
    <name type="scientific">Smittium angustum</name>
    <dbReference type="NCBI Taxonomy" id="133377"/>
    <lineage>
        <taxon>Eukaryota</taxon>
        <taxon>Fungi</taxon>
        <taxon>Fungi incertae sedis</taxon>
        <taxon>Zoopagomycota</taxon>
        <taxon>Kickxellomycotina</taxon>
        <taxon>Harpellomycetes</taxon>
        <taxon>Harpellales</taxon>
        <taxon>Legeriomycetaceae</taxon>
        <taxon>Smittium</taxon>
    </lineage>
</organism>
<dbReference type="Proteomes" id="UP000245591">
    <property type="component" value="Unassembled WGS sequence"/>
</dbReference>
<comment type="caution">
    <text evidence="7">The sequence shown here is derived from an EMBL/GenBank/DDBJ whole genome shotgun (WGS) entry which is preliminary data.</text>
</comment>
<evidence type="ECO:0000256" key="3">
    <source>
        <dbReference type="SAM" id="MobiDB-lite"/>
    </source>
</evidence>
<dbReference type="SUPFAM" id="SSF50729">
    <property type="entry name" value="PH domain-like"/>
    <property type="match status" value="1"/>
</dbReference>
<feature type="region of interest" description="Disordered" evidence="3">
    <location>
        <begin position="367"/>
        <end position="388"/>
    </location>
</feature>
<feature type="compositionally biased region" description="Polar residues" evidence="3">
    <location>
        <begin position="607"/>
        <end position="623"/>
    </location>
</feature>
<dbReference type="Pfam" id="PF00621">
    <property type="entry name" value="RhoGEF"/>
    <property type="match status" value="1"/>
</dbReference>
<proteinExistence type="predicted"/>